<dbReference type="InterPro" id="IPR000524">
    <property type="entry name" value="Tscrpt_reg_HTH_GntR"/>
</dbReference>
<dbReference type="PANTHER" id="PTHR46577">
    <property type="entry name" value="HTH-TYPE TRANSCRIPTIONAL REGULATORY PROTEIN GABR"/>
    <property type="match status" value="1"/>
</dbReference>
<dbReference type="InterPro" id="IPR004839">
    <property type="entry name" value="Aminotransferase_I/II_large"/>
</dbReference>
<evidence type="ECO:0000259" key="6">
    <source>
        <dbReference type="PROSITE" id="PS50949"/>
    </source>
</evidence>
<dbReference type="InterPro" id="IPR051446">
    <property type="entry name" value="HTH_trans_reg/aminotransferase"/>
</dbReference>
<comment type="similarity">
    <text evidence="1">In the C-terminal section; belongs to the class-I pyridoxal-phosphate-dependent aminotransferase family.</text>
</comment>
<evidence type="ECO:0000256" key="4">
    <source>
        <dbReference type="ARBA" id="ARBA00023125"/>
    </source>
</evidence>
<evidence type="ECO:0000256" key="1">
    <source>
        <dbReference type="ARBA" id="ARBA00005384"/>
    </source>
</evidence>
<dbReference type="Gene3D" id="3.90.1150.10">
    <property type="entry name" value="Aspartate Aminotransferase, domain 1"/>
    <property type="match status" value="1"/>
</dbReference>
<keyword evidence="3" id="KW-0805">Transcription regulation</keyword>
<gene>
    <name evidence="7" type="ORF">GCM10010919_06770</name>
</gene>
<keyword evidence="8" id="KW-1185">Reference proteome</keyword>
<dbReference type="InterPro" id="IPR036388">
    <property type="entry name" value="WH-like_DNA-bd_sf"/>
</dbReference>
<dbReference type="PANTHER" id="PTHR46577:SF2">
    <property type="entry name" value="TRANSCRIPTIONAL REGULATORY PROTEIN"/>
    <property type="match status" value="1"/>
</dbReference>
<dbReference type="SMART" id="SM00345">
    <property type="entry name" value="HTH_GNTR"/>
    <property type="match status" value="1"/>
</dbReference>
<keyword evidence="4" id="KW-0238">DNA-binding</keyword>
<dbReference type="Pfam" id="PF00155">
    <property type="entry name" value="Aminotran_1_2"/>
    <property type="match status" value="1"/>
</dbReference>
<keyword evidence="2" id="KW-0663">Pyridoxal phosphate</keyword>
<dbReference type="SUPFAM" id="SSF53383">
    <property type="entry name" value="PLP-dependent transferases"/>
    <property type="match status" value="1"/>
</dbReference>
<dbReference type="Proteomes" id="UP000659697">
    <property type="component" value="Unassembled WGS sequence"/>
</dbReference>
<keyword evidence="5" id="KW-0804">Transcription</keyword>
<reference evidence="8" key="1">
    <citation type="journal article" date="2019" name="Int. J. Syst. Evol. Microbiol.">
        <title>The Global Catalogue of Microorganisms (GCM) 10K type strain sequencing project: providing services to taxonomists for standard genome sequencing and annotation.</title>
        <authorList>
            <consortium name="The Broad Institute Genomics Platform"/>
            <consortium name="The Broad Institute Genome Sequencing Center for Infectious Disease"/>
            <person name="Wu L."/>
            <person name="Ma J."/>
        </authorList>
    </citation>
    <scope>NUCLEOTIDE SEQUENCE [LARGE SCALE GENOMIC DNA]</scope>
    <source>
        <strain evidence="8">CGMCC 1.7003</strain>
    </source>
</reference>
<dbReference type="EMBL" id="BNAO01000001">
    <property type="protein sequence ID" value="GHG61887.1"/>
    <property type="molecule type" value="Genomic_DNA"/>
</dbReference>
<dbReference type="Gene3D" id="3.40.640.10">
    <property type="entry name" value="Type I PLP-dependent aspartate aminotransferase-like (Major domain)"/>
    <property type="match status" value="1"/>
</dbReference>
<evidence type="ECO:0000313" key="8">
    <source>
        <dbReference type="Proteomes" id="UP000659697"/>
    </source>
</evidence>
<name>A0ABQ3KUK0_9ALTE</name>
<dbReference type="RefSeq" id="WP_189430161.1">
    <property type="nucleotide sequence ID" value="NZ_BNAO01000001.1"/>
</dbReference>
<evidence type="ECO:0000313" key="7">
    <source>
        <dbReference type="EMBL" id="GHG61887.1"/>
    </source>
</evidence>
<dbReference type="SUPFAM" id="SSF46785">
    <property type="entry name" value="Winged helix' DNA-binding domain"/>
    <property type="match status" value="1"/>
</dbReference>
<evidence type="ECO:0000256" key="2">
    <source>
        <dbReference type="ARBA" id="ARBA00022898"/>
    </source>
</evidence>
<proteinExistence type="inferred from homology"/>
<dbReference type="CDD" id="cd07377">
    <property type="entry name" value="WHTH_GntR"/>
    <property type="match status" value="1"/>
</dbReference>
<organism evidence="7 8">
    <name type="scientific">Alishewanella longhuensis</name>
    <dbReference type="NCBI Taxonomy" id="1091037"/>
    <lineage>
        <taxon>Bacteria</taxon>
        <taxon>Pseudomonadati</taxon>
        <taxon>Pseudomonadota</taxon>
        <taxon>Gammaproteobacteria</taxon>
        <taxon>Alteromonadales</taxon>
        <taxon>Alteromonadaceae</taxon>
        <taxon>Alishewanella</taxon>
    </lineage>
</organism>
<dbReference type="InterPro" id="IPR036390">
    <property type="entry name" value="WH_DNA-bd_sf"/>
</dbReference>
<dbReference type="InterPro" id="IPR015421">
    <property type="entry name" value="PyrdxlP-dep_Trfase_major"/>
</dbReference>
<accession>A0ABQ3KUK0</accession>
<feature type="domain" description="HTH gntR-type" evidence="6">
    <location>
        <begin position="4"/>
        <end position="72"/>
    </location>
</feature>
<sequence length="468" mass="52160">MAGNFRYQQLAQQLQHLLTAGYWQAGERLPSIRALCQQYQSSLATVQHALHQLEAQGLLEARARSGYYVRSPQVAMVTASALPELGRPAPVTVPELFFDIMNRSAAFDIQPQGPVVKLPHLTLLHRLLSRTLREQGTRYALHYDEPLGLTALREQLALHYRQCGLRLDNNELCVTAGCQHALFLALQAVCRPGDIVAVEHPAFYGVLQLLQQLQLQVLEIPTDHDGMDITALQHALASWPIKACVVTPAYATPTGACMVETRQQQLLVLASVYDFAIIEDDIYGDLGFYQRPAPLKSLDTEQRVILCSSFSKSLSRDLRIGWIAAGRWQQQVARLKLVSQLAGSQSVQQALALFLAQGHYKRHLQHYRIQLQHQRDQVLQALQRYWPEANYTIPQGGLALWLVLPETVNCTAAYSQCLQQGIVLTPGALFSSSGQFQHCLRLSFANPMLGNRLAALQTLAQLFSAKSA</sequence>
<dbReference type="Pfam" id="PF00392">
    <property type="entry name" value="GntR"/>
    <property type="match status" value="1"/>
</dbReference>
<evidence type="ECO:0000256" key="3">
    <source>
        <dbReference type="ARBA" id="ARBA00023015"/>
    </source>
</evidence>
<protein>
    <submittedName>
        <fullName evidence="7">GntR family transcriptional regulator</fullName>
    </submittedName>
</protein>
<comment type="caution">
    <text evidence="7">The sequence shown here is derived from an EMBL/GenBank/DDBJ whole genome shotgun (WGS) entry which is preliminary data.</text>
</comment>
<evidence type="ECO:0000256" key="5">
    <source>
        <dbReference type="ARBA" id="ARBA00023163"/>
    </source>
</evidence>
<dbReference type="PROSITE" id="PS50949">
    <property type="entry name" value="HTH_GNTR"/>
    <property type="match status" value="1"/>
</dbReference>
<dbReference type="CDD" id="cd00609">
    <property type="entry name" value="AAT_like"/>
    <property type="match status" value="1"/>
</dbReference>
<dbReference type="Gene3D" id="1.10.10.10">
    <property type="entry name" value="Winged helix-like DNA-binding domain superfamily/Winged helix DNA-binding domain"/>
    <property type="match status" value="1"/>
</dbReference>
<dbReference type="InterPro" id="IPR015424">
    <property type="entry name" value="PyrdxlP-dep_Trfase"/>
</dbReference>
<dbReference type="InterPro" id="IPR015422">
    <property type="entry name" value="PyrdxlP-dep_Trfase_small"/>
</dbReference>